<reference evidence="3" key="2">
    <citation type="journal article" date="2021" name="PeerJ">
        <title>Extensive microbial diversity within the chicken gut microbiome revealed by metagenomics and culture.</title>
        <authorList>
            <person name="Gilroy R."/>
            <person name="Ravi A."/>
            <person name="Getino M."/>
            <person name="Pursley I."/>
            <person name="Horton D.L."/>
            <person name="Alikhan N.F."/>
            <person name="Baker D."/>
            <person name="Gharbi K."/>
            <person name="Hall N."/>
            <person name="Watson M."/>
            <person name="Adriaenssens E.M."/>
            <person name="Foster-Nyarko E."/>
            <person name="Jarju S."/>
            <person name="Secka A."/>
            <person name="Antonio M."/>
            <person name="Oren A."/>
            <person name="Chaudhuri R.R."/>
            <person name="La Ragione R."/>
            <person name="Hildebrand F."/>
            <person name="Pallen M.J."/>
        </authorList>
    </citation>
    <scope>NUCLEOTIDE SEQUENCE</scope>
    <source>
        <strain evidence="3">CHK190-19873</strain>
    </source>
</reference>
<dbReference type="InterPro" id="IPR054490">
    <property type="entry name" value="BT_1020-like_b-sandwich_1"/>
</dbReference>
<sequence>MNRNDGYIRYEGTESPNLIFHDGGLRPAVGTWNVQVVRANRTRPEYSDGVGNTYNHAPNLTRWRGQFYLAYLSNPVSEHTGAGQTFLCKSADGLKWTAPEVLFPPYPLDLSLDNGPHADLFEEGDAWACMHQRMNFYISPEGRLLAVGFYGIAPEVFTMPCVGNGVGRVVREIYEDGSFGPIYFVLYSTRCGYNRETCIYPYYKDSSDAGFVEAVDSLLADPLTTLQWWEENRDYPDENFFAIRGAGEAFNYYELPDGRLVGLWKKSRVSISEDHGKTWAPVKVSPSLVMSGGKVWGERLSDGRYALCYNPNTDSCHRWPLAIVTSDDGVVFRDMLCVHGEVPPQRFWGFWRDMGPNYIRGLEAGAVSHDGALYLTYSVNKEDIWISRIPVPVTGKVSEYFRDDFNAMASRTFVKNWNVYSGVWSRVSLETIHEPGQPDQNGLRLRTKDPYDYAVAARVFPESEKVRLRAKLMARQNYYGRLEIDLTDGRGVCVYRVILDSDRTIKLKHGNAFTVAGVYGGIIDLDWKIDCVERTVTLTINGGEPMTWKFYNNAETVERLVFRTGKKRISNLEEDREYLPPEDLPGADEPLKQESVYYILDFEAAAL</sequence>
<comment type="caution">
    <text evidence="3">The sequence shown here is derived from an EMBL/GenBank/DDBJ whole genome shotgun (WGS) entry which is preliminary data.</text>
</comment>
<keyword evidence="3" id="KW-0378">Hydrolase</keyword>
<dbReference type="AlphaFoldDB" id="A0A9D1EUF3"/>
<dbReference type="CDD" id="cd15482">
    <property type="entry name" value="Sialidase_non-viral"/>
    <property type="match status" value="1"/>
</dbReference>
<accession>A0A9D1EUF3</accession>
<dbReference type="SUPFAM" id="SSF50939">
    <property type="entry name" value="Sialidases"/>
    <property type="match status" value="1"/>
</dbReference>
<evidence type="ECO:0000259" key="2">
    <source>
        <dbReference type="Pfam" id="PF24067"/>
    </source>
</evidence>
<dbReference type="Proteomes" id="UP000823935">
    <property type="component" value="Unassembled WGS sequence"/>
</dbReference>
<evidence type="ECO:0000313" key="4">
    <source>
        <dbReference type="Proteomes" id="UP000823935"/>
    </source>
</evidence>
<dbReference type="EMBL" id="DVIQ01000072">
    <property type="protein sequence ID" value="HIS32158.1"/>
    <property type="molecule type" value="Genomic_DNA"/>
</dbReference>
<feature type="domain" description="BT-1020-like N-terminal beta-propeller" evidence="2">
    <location>
        <begin position="8"/>
        <end position="234"/>
    </location>
</feature>
<feature type="domain" description="BT-1020-like structural beta-sandwich" evidence="1">
    <location>
        <begin position="417"/>
        <end position="569"/>
    </location>
</feature>
<evidence type="ECO:0000259" key="1">
    <source>
        <dbReference type="Pfam" id="PF22585"/>
    </source>
</evidence>
<protein>
    <submittedName>
        <fullName evidence="3">Six-hairpin glycosidase</fullName>
    </submittedName>
</protein>
<proteinExistence type="predicted"/>
<gene>
    <name evidence="3" type="ORF">IAB44_11540</name>
</gene>
<evidence type="ECO:0000313" key="3">
    <source>
        <dbReference type="EMBL" id="HIS32158.1"/>
    </source>
</evidence>
<dbReference type="Pfam" id="PF24067">
    <property type="entry name" value="Beta-prop_BT_1020"/>
    <property type="match status" value="1"/>
</dbReference>
<dbReference type="Pfam" id="PF22585">
    <property type="entry name" value="Sialidase-like_CBM"/>
    <property type="match status" value="1"/>
</dbReference>
<dbReference type="InterPro" id="IPR056425">
    <property type="entry name" value="Beta-prop_BT_1020"/>
</dbReference>
<name>A0A9D1EUF3_9FIRM</name>
<dbReference type="InterPro" id="IPR036278">
    <property type="entry name" value="Sialidase_sf"/>
</dbReference>
<organism evidence="3 4">
    <name type="scientific">Candidatus Limivivens intestinipullorum</name>
    <dbReference type="NCBI Taxonomy" id="2840858"/>
    <lineage>
        <taxon>Bacteria</taxon>
        <taxon>Bacillati</taxon>
        <taxon>Bacillota</taxon>
        <taxon>Clostridia</taxon>
        <taxon>Lachnospirales</taxon>
        <taxon>Lachnospiraceae</taxon>
        <taxon>Lachnospiraceae incertae sedis</taxon>
        <taxon>Candidatus Limivivens</taxon>
    </lineage>
</organism>
<keyword evidence="3" id="KW-0326">Glycosidase</keyword>
<reference evidence="3" key="1">
    <citation type="submission" date="2020-10" db="EMBL/GenBank/DDBJ databases">
        <authorList>
            <person name="Gilroy R."/>
        </authorList>
    </citation>
    <scope>NUCLEOTIDE SEQUENCE</scope>
    <source>
        <strain evidence="3">CHK190-19873</strain>
    </source>
</reference>
<dbReference type="GO" id="GO:0016798">
    <property type="term" value="F:hydrolase activity, acting on glycosyl bonds"/>
    <property type="evidence" value="ECO:0007669"/>
    <property type="project" value="UniProtKB-KW"/>
</dbReference>